<dbReference type="Proteomes" id="UP000320762">
    <property type="component" value="Unassembled WGS sequence"/>
</dbReference>
<reference evidence="2 3" key="1">
    <citation type="journal article" date="2019" name="New Phytol.">
        <title>Comparative genomics reveals unique wood-decay strategies and fruiting body development in the Schizophyllaceae.</title>
        <authorList>
            <person name="Almasi E."/>
            <person name="Sahu N."/>
            <person name="Krizsan K."/>
            <person name="Balint B."/>
            <person name="Kovacs G.M."/>
            <person name="Kiss B."/>
            <person name="Cseklye J."/>
            <person name="Drula E."/>
            <person name="Henrissat B."/>
            <person name="Nagy I."/>
            <person name="Chovatia M."/>
            <person name="Adam C."/>
            <person name="LaButti K."/>
            <person name="Lipzen A."/>
            <person name="Riley R."/>
            <person name="Grigoriev I.V."/>
            <person name="Nagy L.G."/>
        </authorList>
    </citation>
    <scope>NUCLEOTIDE SEQUENCE [LARGE SCALE GENOMIC DNA]</scope>
    <source>
        <strain evidence="2 3">NL-1724</strain>
    </source>
</reference>
<protein>
    <submittedName>
        <fullName evidence="2">Uncharacterized protein</fullName>
    </submittedName>
</protein>
<dbReference type="STRING" id="97359.A0A550CDR6"/>
<evidence type="ECO:0000313" key="3">
    <source>
        <dbReference type="Proteomes" id="UP000320762"/>
    </source>
</evidence>
<feature type="region of interest" description="Disordered" evidence="1">
    <location>
        <begin position="1"/>
        <end position="61"/>
    </location>
</feature>
<feature type="compositionally biased region" description="Basic and acidic residues" evidence="1">
    <location>
        <begin position="140"/>
        <end position="154"/>
    </location>
</feature>
<dbReference type="EMBL" id="VDMD01000011">
    <property type="protein sequence ID" value="TRM62943.1"/>
    <property type="molecule type" value="Genomic_DNA"/>
</dbReference>
<feature type="compositionally biased region" description="Basic residues" evidence="1">
    <location>
        <begin position="1"/>
        <end position="10"/>
    </location>
</feature>
<dbReference type="AlphaFoldDB" id="A0A550CDR6"/>
<comment type="caution">
    <text evidence="2">The sequence shown here is derived from an EMBL/GenBank/DDBJ whole genome shotgun (WGS) entry which is preliminary data.</text>
</comment>
<gene>
    <name evidence="2" type="ORF">BD626DRAFT_497058</name>
</gene>
<feature type="compositionally biased region" description="Pro residues" evidence="1">
    <location>
        <begin position="118"/>
        <end position="127"/>
    </location>
</feature>
<organism evidence="2 3">
    <name type="scientific">Schizophyllum amplum</name>
    <dbReference type="NCBI Taxonomy" id="97359"/>
    <lineage>
        <taxon>Eukaryota</taxon>
        <taxon>Fungi</taxon>
        <taxon>Dikarya</taxon>
        <taxon>Basidiomycota</taxon>
        <taxon>Agaricomycotina</taxon>
        <taxon>Agaricomycetes</taxon>
        <taxon>Agaricomycetidae</taxon>
        <taxon>Agaricales</taxon>
        <taxon>Schizophyllaceae</taxon>
        <taxon>Schizophyllum</taxon>
    </lineage>
</organism>
<dbReference type="OrthoDB" id="3361956at2759"/>
<proteinExistence type="predicted"/>
<name>A0A550CDR6_9AGAR</name>
<feature type="region of interest" description="Disordered" evidence="1">
    <location>
        <begin position="113"/>
        <end position="158"/>
    </location>
</feature>
<sequence>MSTARRKKTHTHDDASYFAPSVASLTGPGTVGTKRAHPDDARPGGTKRKKVDVPVAEKTTKDEERACPIDFKTLPPAVVHNYLATYDLIPPIYPSPLAKDDPMPPALLLHAGLNRQASPPPPPPPPVQQGNSSATPANRPRRDPMTIKERESSKRRSARLLEDEELWRARPPILNDVKELNAVLSVLAERHFVGDIALQGYGASGMGTGILGASGSTWGVREEVDTLAAFMCTVEKHKSAAALNGGRCT</sequence>
<evidence type="ECO:0000313" key="2">
    <source>
        <dbReference type="EMBL" id="TRM62943.1"/>
    </source>
</evidence>
<evidence type="ECO:0000256" key="1">
    <source>
        <dbReference type="SAM" id="MobiDB-lite"/>
    </source>
</evidence>
<keyword evidence="3" id="KW-1185">Reference proteome</keyword>
<accession>A0A550CDR6</accession>